<organism evidence="8">
    <name type="scientific">Fucus spiralis</name>
    <dbReference type="NCBI Taxonomy" id="87149"/>
    <lineage>
        <taxon>Eukaryota</taxon>
        <taxon>Sar</taxon>
        <taxon>Stramenopiles</taxon>
        <taxon>Ochrophyta</taxon>
        <taxon>PX clade</taxon>
        <taxon>Phaeophyceae</taxon>
        <taxon>Fucales</taxon>
        <taxon>Fucaceae</taxon>
        <taxon>Fucus</taxon>
    </lineage>
</organism>
<protein>
    <recommendedName>
        <fullName evidence="6">50S ribosomal protein L9, chloroplastic</fullName>
    </recommendedName>
</protein>
<evidence type="ECO:0000256" key="6">
    <source>
        <dbReference type="ARBA" id="ARBA00035427"/>
    </source>
</evidence>
<dbReference type="NCBIfam" id="TIGR00158">
    <property type="entry name" value="L9"/>
    <property type="match status" value="1"/>
</dbReference>
<dbReference type="InterPro" id="IPR020070">
    <property type="entry name" value="Ribosomal_bL9_N"/>
</dbReference>
<evidence type="ECO:0000313" key="8">
    <source>
        <dbReference type="EMBL" id="AVZ00635.1"/>
    </source>
</evidence>
<evidence type="ECO:0000256" key="5">
    <source>
        <dbReference type="ARBA" id="ARBA00023274"/>
    </source>
</evidence>
<dbReference type="InterPro" id="IPR036791">
    <property type="entry name" value="Ribosomal_bL9_C_sf"/>
</dbReference>
<dbReference type="InterPro" id="IPR009027">
    <property type="entry name" value="Ribosomal_bL9/RNase_H1_N"/>
</dbReference>
<proteinExistence type="inferred from homology"/>
<dbReference type="InterPro" id="IPR020594">
    <property type="entry name" value="Ribosomal_bL9_bac/chp"/>
</dbReference>
<dbReference type="GO" id="GO:0006412">
    <property type="term" value="P:translation"/>
    <property type="evidence" value="ECO:0007669"/>
    <property type="project" value="InterPro"/>
</dbReference>
<evidence type="ECO:0000256" key="3">
    <source>
        <dbReference type="ARBA" id="ARBA00022884"/>
    </source>
</evidence>
<dbReference type="InterPro" id="IPR036935">
    <property type="entry name" value="Ribosomal_bL9_N_sf"/>
</dbReference>
<dbReference type="Pfam" id="PF01281">
    <property type="entry name" value="Ribosomal_L9_N"/>
    <property type="match status" value="1"/>
</dbReference>
<dbReference type="AlphaFoldDB" id="A0A2R4QQ28"/>
<keyword evidence="4 8" id="KW-0689">Ribosomal protein</keyword>
<dbReference type="SUPFAM" id="SSF55658">
    <property type="entry name" value="L9 N-domain-like"/>
    <property type="match status" value="1"/>
</dbReference>
<evidence type="ECO:0000256" key="4">
    <source>
        <dbReference type="ARBA" id="ARBA00022980"/>
    </source>
</evidence>
<dbReference type="GO" id="GO:0019843">
    <property type="term" value="F:rRNA binding"/>
    <property type="evidence" value="ECO:0007669"/>
    <property type="project" value="UniProtKB-KW"/>
</dbReference>
<evidence type="ECO:0000256" key="2">
    <source>
        <dbReference type="ARBA" id="ARBA00022730"/>
    </source>
</evidence>
<keyword evidence="8" id="KW-0934">Plastid</keyword>
<dbReference type="Gene3D" id="3.10.430.100">
    <property type="entry name" value="Ribosomal protein L9, C-terminal domain"/>
    <property type="match status" value="1"/>
</dbReference>
<dbReference type="Gene3D" id="3.40.5.10">
    <property type="entry name" value="Ribosomal protein L9, N-terminal domain"/>
    <property type="match status" value="1"/>
</dbReference>
<evidence type="ECO:0000256" key="1">
    <source>
        <dbReference type="ARBA" id="ARBA00010605"/>
    </source>
</evidence>
<dbReference type="GO" id="GO:1990904">
    <property type="term" value="C:ribonucleoprotein complex"/>
    <property type="evidence" value="ECO:0007669"/>
    <property type="project" value="UniProtKB-KW"/>
</dbReference>
<geneLocation type="plastid" evidence="8"/>
<evidence type="ECO:0000259" key="7">
    <source>
        <dbReference type="PROSITE" id="PS00651"/>
    </source>
</evidence>
<feature type="domain" description="Ribosomal protein L9" evidence="7">
    <location>
        <begin position="18"/>
        <end position="45"/>
    </location>
</feature>
<dbReference type="HAMAP" id="MF_00503">
    <property type="entry name" value="Ribosomal_bL9"/>
    <property type="match status" value="1"/>
</dbReference>
<comment type="similarity">
    <text evidence="1">Belongs to the bacterial ribosomal protein bL9 family.</text>
</comment>
<keyword evidence="5" id="KW-0687">Ribonucleoprotein</keyword>
<dbReference type="Pfam" id="PF03948">
    <property type="entry name" value="Ribosomal_L9_C"/>
    <property type="match status" value="1"/>
</dbReference>
<dbReference type="SUPFAM" id="SSF55653">
    <property type="entry name" value="Ribosomal protein L9 C-domain"/>
    <property type="match status" value="1"/>
</dbReference>
<dbReference type="InterPro" id="IPR000244">
    <property type="entry name" value="Ribosomal_bL9"/>
</dbReference>
<dbReference type="InterPro" id="IPR020069">
    <property type="entry name" value="Ribosomal_bL9_C"/>
</dbReference>
<keyword evidence="3" id="KW-0694">RNA-binding</keyword>
<dbReference type="GO" id="GO:0003735">
    <property type="term" value="F:structural constituent of ribosome"/>
    <property type="evidence" value="ECO:0007669"/>
    <property type="project" value="InterPro"/>
</dbReference>
<name>A0A2R4QQ28_9PHAE</name>
<dbReference type="PANTHER" id="PTHR21368">
    <property type="entry name" value="50S RIBOSOMAL PROTEIN L9"/>
    <property type="match status" value="1"/>
</dbReference>
<keyword evidence="2" id="KW-0699">rRNA-binding</keyword>
<sequence>MTKKTIKVILTKSINNLGEHGTIIKAKPGYIRNYLIPKKFAKMATHNVIHQFELEQKAIDMKKKQFLKECNDNKELLENLGKFTIYKKIKEDGIFFGKITKKQILDLLNEKVKLTTEINKTQLEFPEMKRLGNYIIKIILTNNIIAKINIDILAE</sequence>
<reference evidence="8" key="1">
    <citation type="submission" date="2018-02" db="EMBL/GenBank/DDBJ databases">
        <title>The complete organellar genomes of Fucus spiralis (Fucaeae, Phaeophyceae) from California, USA.</title>
        <authorList>
            <person name="Hughey J.R."/>
        </authorList>
    </citation>
    <scope>NUCLEOTIDE SEQUENCE</scope>
</reference>
<dbReference type="PROSITE" id="PS00651">
    <property type="entry name" value="RIBOSOMAL_L9"/>
    <property type="match status" value="1"/>
</dbReference>
<dbReference type="EMBL" id="MG922855">
    <property type="protein sequence ID" value="AVZ00635.1"/>
    <property type="molecule type" value="Genomic_DNA"/>
</dbReference>
<dbReference type="GO" id="GO:0005840">
    <property type="term" value="C:ribosome"/>
    <property type="evidence" value="ECO:0007669"/>
    <property type="project" value="UniProtKB-KW"/>
</dbReference>
<gene>
    <name evidence="8" type="primary">rpl9</name>
</gene>
<accession>A0A2R4QQ28</accession>